<evidence type="ECO:0000256" key="3">
    <source>
        <dbReference type="ARBA" id="ARBA00022617"/>
    </source>
</evidence>
<comment type="subcellular location">
    <subcellularLocation>
        <location evidence="1">Cell inner membrane</location>
    </subcellularLocation>
    <subcellularLocation>
        <location evidence="12">Cell membrane</location>
        <topology evidence="12">Single-pass type II membrane protein</topology>
    </subcellularLocation>
</comment>
<dbReference type="Gene3D" id="2.40.50.140">
    <property type="entry name" value="Nucleic acid-binding proteins"/>
    <property type="match status" value="1"/>
</dbReference>
<dbReference type="NCBIfam" id="NF009731">
    <property type="entry name" value="PRK13254.1-5"/>
    <property type="match status" value="1"/>
</dbReference>
<evidence type="ECO:0000256" key="9">
    <source>
        <dbReference type="ARBA" id="ARBA00023004"/>
    </source>
</evidence>
<keyword evidence="3 12" id="KW-0349">Heme</keyword>
<feature type="binding site" description="axial binding residue" evidence="12 13">
    <location>
        <position position="126"/>
    </location>
    <ligand>
        <name>heme</name>
        <dbReference type="ChEBI" id="CHEBI:30413"/>
    </ligand>
    <ligandPart>
        <name>Fe</name>
        <dbReference type="ChEBI" id="CHEBI:18248"/>
    </ligandPart>
</feature>
<dbReference type="EMBL" id="JAAAMG010000001">
    <property type="protein sequence ID" value="NDW03087.1"/>
    <property type="molecule type" value="Genomic_DNA"/>
</dbReference>
<keyword evidence="5 12" id="KW-0479">Metal-binding</keyword>
<comment type="function">
    <text evidence="11 12">Heme chaperone required for the biogenesis of c-type cytochromes. Transiently binds heme delivered by CcmC and transfers the heme to apo-cytochromes in a process facilitated by CcmF and CcmH.</text>
</comment>
<evidence type="ECO:0000313" key="15">
    <source>
        <dbReference type="Proteomes" id="UP000469011"/>
    </source>
</evidence>
<dbReference type="Proteomes" id="UP000469011">
    <property type="component" value="Unassembled WGS sequence"/>
</dbReference>
<keyword evidence="10 12" id="KW-0472">Membrane</keyword>
<evidence type="ECO:0000256" key="11">
    <source>
        <dbReference type="ARBA" id="ARBA00056663"/>
    </source>
</evidence>
<keyword evidence="7 12" id="KW-0735">Signal-anchor</keyword>
<keyword evidence="2 12" id="KW-1003">Cell membrane</keyword>
<evidence type="ECO:0000256" key="8">
    <source>
        <dbReference type="ARBA" id="ARBA00022989"/>
    </source>
</evidence>
<keyword evidence="9 12" id="KW-0408">Iron</keyword>
<comment type="similarity">
    <text evidence="12">Belongs to the CcmE/CycJ family.</text>
</comment>
<evidence type="ECO:0000256" key="7">
    <source>
        <dbReference type="ARBA" id="ARBA00022968"/>
    </source>
</evidence>
<evidence type="ECO:0000313" key="14">
    <source>
        <dbReference type="EMBL" id="NDW03087.1"/>
    </source>
</evidence>
<evidence type="ECO:0000256" key="2">
    <source>
        <dbReference type="ARBA" id="ARBA00022475"/>
    </source>
</evidence>
<evidence type="ECO:0000256" key="12">
    <source>
        <dbReference type="HAMAP-Rule" id="MF_01959"/>
    </source>
</evidence>
<feature type="topological domain" description="Cytoplasmic" evidence="12">
    <location>
        <begin position="1"/>
        <end position="7"/>
    </location>
</feature>
<reference evidence="14 15" key="1">
    <citation type="submission" date="2020-01" db="EMBL/GenBank/DDBJ databases">
        <title>Jiella pacifica sp. nov.</title>
        <authorList>
            <person name="Xue Z."/>
            <person name="Zhu S."/>
            <person name="Chen J."/>
            <person name="Yang J."/>
        </authorList>
    </citation>
    <scope>NUCLEOTIDE SEQUENCE [LARGE SCALE GENOMIC DNA]</scope>
    <source>
        <strain evidence="14 15">40Bstr34</strain>
    </source>
</reference>
<evidence type="ECO:0000256" key="1">
    <source>
        <dbReference type="ARBA" id="ARBA00004533"/>
    </source>
</evidence>
<feature type="binding site" description="covalent" evidence="12 13">
    <location>
        <position position="122"/>
    </location>
    <ligand>
        <name>heme</name>
        <dbReference type="ChEBI" id="CHEBI:30413"/>
    </ligand>
</feature>
<dbReference type="RefSeq" id="WP_163460702.1">
    <property type="nucleotide sequence ID" value="NZ_JAAAMG010000001.1"/>
</dbReference>
<dbReference type="GO" id="GO:0017003">
    <property type="term" value="P:protein-heme linkage"/>
    <property type="evidence" value="ECO:0007669"/>
    <property type="project" value="UniProtKB-UniRule"/>
</dbReference>
<protein>
    <recommendedName>
        <fullName evidence="12">Cytochrome c-type biogenesis protein CcmE</fullName>
    </recommendedName>
    <alternativeName>
        <fullName evidence="12">Cytochrome c maturation protein E</fullName>
    </alternativeName>
    <alternativeName>
        <fullName evidence="12">Heme chaperone CcmE</fullName>
    </alternativeName>
</protein>
<dbReference type="GO" id="GO:0046872">
    <property type="term" value="F:metal ion binding"/>
    <property type="evidence" value="ECO:0007669"/>
    <property type="project" value="UniProtKB-KW"/>
</dbReference>
<dbReference type="PANTHER" id="PTHR34128">
    <property type="entry name" value="CYTOCHROME C-TYPE BIOGENESIS PROTEIN CCME HOMOLOG, MITOCHONDRIAL"/>
    <property type="match status" value="1"/>
</dbReference>
<proteinExistence type="inferred from homology"/>
<evidence type="ECO:0000256" key="10">
    <source>
        <dbReference type="ARBA" id="ARBA00023136"/>
    </source>
</evidence>
<organism evidence="14 15">
    <name type="scientific">Jiella pacifica</name>
    <dbReference type="NCBI Taxonomy" id="2696469"/>
    <lineage>
        <taxon>Bacteria</taxon>
        <taxon>Pseudomonadati</taxon>
        <taxon>Pseudomonadota</taxon>
        <taxon>Alphaproteobacteria</taxon>
        <taxon>Hyphomicrobiales</taxon>
        <taxon>Aurantimonadaceae</taxon>
        <taxon>Jiella</taxon>
    </lineage>
</organism>
<accession>A0A6N9SVK2</accession>
<dbReference type="InterPro" id="IPR004329">
    <property type="entry name" value="CcmE"/>
</dbReference>
<gene>
    <name evidence="12 14" type="primary">ccmE</name>
    <name evidence="12" type="synonym">cycJ</name>
    <name evidence="14" type="ORF">GTK09_01480</name>
</gene>
<keyword evidence="8 12" id="KW-1133">Transmembrane helix</keyword>
<feature type="topological domain" description="Extracellular" evidence="12">
    <location>
        <begin position="29"/>
        <end position="165"/>
    </location>
</feature>
<dbReference type="HAMAP" id="MF_01959">
    <property type="entry name" value="CcmE"/>
    <property type="match status" value="1"/>
</dbReference>
<keyword evidence="4 12" id="KW-0812">Transmembrane</keyword>
<dbReference type="Pfam" id="PF03100">
    <property type="entry name" value="CcmE"/>
    <property type="match status" value="1"/>
</dbReference>
<dbReference type="GO" id="GO:0005886">
    <property type="term" value="C:plasma membrane"/>
    <property type="evidence" value="ECO:0007669"/>
    <property type="project" value="UniProtKB-SubCell"/>
</dbReference>
<dbReference type="GO" id="GO:0017004">
    <property type="term" value="P:cytochrome complex assembly"/>
    <property type="evidence" value="ECO:0007669"/>
    <property type="project" value="UniProtKB-KW"/>
</dbReference>
<dbReference type="FunFam" id="2.40.50.140:FF:000104">
    <property type="entry name" value="Cytochrome c-type biogenesis protein CcmE"/>
    <property type="match status" value="1"/>
</dbReference>
<dbReference type="PANTHER" id="PTHR34128:SF2">
    <property type="entry name" value="CYTOCHROME C-TYPE BIOGENESIS PROTEIN CCME HOMOLOG, MITOCHONDRIAL"/>
    <property type="match status" value="1"/>
</dbReference>
<keyword evidence="6 12" id="KW-0201">Cytochrome c-type biogenesis</keyword>
<dbReference type="NCBIfam" id="NF009727">
    <property type="entry name" value="PRK13254.1-1"/>
    <property type="match status" value="1"/>
</dbReference>
<name>A0A6N9SVK2_9HYPH</name>
<dbReference type="SUPFAM" id="SSF82093">
    <property type="entry name" value="Heme chaperone CcmE"/>
    <property type="match status" value="1"/>
</dbReference>
<dbReference type="InterPro" id="IPR012340">
    <property type="entry name" value="NA-bd_OB-fold"/>
</dbReference>
<evidence type="ECO:0000256" key="4">
    <source>
        <dbReference type="ARBA" id="ARBA00022692"/>
    </source>
</evidence>
<sequence>MTRKAKRLYLIGAMLVVVGGAAGLVLTALSSSVAYFQSPTDLVTNAPAPTQRIRLGGLVEEGTVKRDGSSHVTFSVTDTVDSVPVTYTGILPDLFREGQGVIAEGTLGPDRVFLADTVLAKHDETYMPKEVVDDLKARGLWEDGKGLVNKPEETVSASPVSGAGS</sequence>
<evidence type="ECO:0000256" key="6">
    <source>
        <dbReference type="ARBA" id="ARBA00022748"/>
    </source>
</evidence>
<evidence type="ECO:0000256" key="5">
    <source>
        <dbReference type="ARBA" id="ARBA00022723"/>
    </source>
</evidence>
<dbReference type="AlphaFoldDB" id="A0A6N9SVK2"/>
<dbReference type="GO" id="GO:0020037">
    <property type="term" value="F:heme binding"/>
    <property type="evidence" value="ECO:0007669"/>
    <property type="project" value="InterPro"/>
</dbReference>
<keyword evidence="15" id="KW-1185">Reference proteome</keyword>
<comment type="caution">
    <text evidence="14">The sequence shown here is derived from an EMBL/GenBank/DDBJ whole genome shotgun (WGS) entry which is preliminary data.</text>
</comment>
<evidence type="ECO:0000256" key="13">
    <source>
        <dbReference type="PIRSR" id="PIRSR604329-50"/>
    </source>
</evidence>
<dbReference type="InterPro" id="IPR036127">
    <property type="entry name" value="CcmE-like_sf"/>
</dbReference>